<dbReference type="PANTHER" id="PTHR45615:SF40">
    <property type="entry name" value="MYOSIN HEAVY CHAIN, NON-MUSCLE"/>
    <property type="match status" value="1"/>
</dbReference>
<organism evidence="3 4">
    <name type="scientific">Vitrella brassicaformis (strain CCMP3155)</name>
    <dbReference type="NCBI Taxonomy" id="1169540"/>
    <lineage>
        <taxon>Eukaryota</taxon>
        <taxon>Sar</taxon>
        <taxon>Alveolata</taxon>
        <taxon>Colpodellida</taxon>
        <taxon>Vitrellaceae</taxon>
        <taxon>Vitrella</taxon>
    </lineage>
</organism>
<keyword evidence="4" id="KW-1185">Reference proteome</keyword>
<dbReference type="OrthoDB" id="10692520at2759"/>
<proteinExistence type="predicted"/>
<evidence type="ECO:0000256" key="2">
    <source>
        <dbReference type="SAM" id="MobiDB-lite"/>
    </source>
</evidence>
<dbReference type="GO" id="GO:0016460">
    <property type="term" value="C:myosin II complex"/>
    <property type="evidence" value="ECO:0007669"/>
    <property type="project" value="TreeGrafter"/>
</dbReference>
<evidence type="ECO:0000313" key="3">
    <source>
        <dbReference type="EMBL" id="CEM12010.1"/>
    </source>
</evidence>
<dbReference type="Proteomes" id="UP000041254">
    <property type="component" value="Unassembled WGS sequence"/>
</dbReference>
<feature type="compositionally biased region" description="Low complexity" evidence="2">
    <location>
        <begin position="62"/>
        <end position="76"/>
    </location>
</feature>
<dbReference type="PhylomeDB" id="A0A0G4FFL9"/>
<dbReference type="PANTHER" id="PTHR45615">
    <property type="entry name" value="MYOSIN HEAVY CHAIN, NON-MUSCLE"/>
    <property type="match status" value="1"/>
</dbReference>
<dbReference type="GO" id="GO:0000146">
    <property type="term" value="F:microfilament motor activity"/>
    <property type="evidence" value="ECO:0007669"/>
    <property type="project" value="TreeGrafter"/>
</dbReference>
<dbReference type="VEuPathDB" id="CryptoDB:Vbra_1215"/>
<reference evidence="3 4" key="1">
    <citation type="submission" date="2014-11" db="EMBL/GenBank/DDBJ databases">
        <authorList>
            <person name="Zhu J."/>
            <person name="Qi W."/>
            <person name="Song R."/>
        </authorList>
    </citation>
    <scope>NUCLEOTIDE SEQUENCE [LARGE SCALE GENOMIC DNA]</scope>
</reference>
<dbReference type="InParanoid" id="A0A0G4FFL9"/>
<protein>
    <submittedName>
        <fullName evidence="3">Uncharacterized protein</fullName>
    </submittedName>
</protein>
<feature type="region of interest" description="Disordered" evidence="2">
    <location>
        <begin position="605"/>
        <end position="689"/>
    </location>
</feature>
<accession>A0A0G4FFL9</accession>
<feature type="region of interest" description="Disordered" evidence="2">
    <location>
        <begin position="1"/>
        <end position="88"/>
    </location>
</feature>
<dbReference type="OMA" id="CKQASFE"/>
<dbReference type="EMBL" id="CDMY01000430">
    <property type="protein sequence ID" value="CEM12010.1"/>
    <property type="molecule type" value="Genomic_DNA"/>
</dbReference>
<feature type="region of interest" description="Disordered" evidence="2">
    <location>
        <begin position="724"/>
        <end position="954"/>
    </location>
</feature>
<feature type="compositionally biased region" description="Basic and acidic residues" evidence="2">
    <location>
        <begin position="653"/>
        <end position="671"/>
    </location>
</feature>
<feature type="compositionally biased region" description="Low complexity" evidence="2">
    <location>
        <begin position="887"/>
        <end position="899"/>
    </location>
</feature>
<evidence type="ECO:0000313" key="4">
    <source>
        <dbReference type="Proteomes" id="UP000041254"/>
    </source>
</evidence>
<gene>
    <name evidence="3" type="ORF">Vbra_1215</name>
</gene>
<keyword evidence="1" id="KW-0175">Coiled coil</keyword>
<evidence type="ECO:0000256" key="1">
    <source>
        <dbReference type="SAM" id="Coils"/>
    </source>
</evidence>
<dbReference type="GO" id="GO:0051015">
    <property type="term" value="F:actin filament binding"/>
    <property type="evidence" value="ECO:0007669"/>
    <property type="project" value="TreeGrafter"/>
</dbReference>
<feature type="compositionally biased region" description="Acidic residues" evidence="2">
    <location>
        <begin position="912"/>
        <end position="935"/>
    </location>
</feature>
<dbReference type="AlphaFoldDB" id="A0A0G4FFL9"/>
<sequence length="954" mass="105888">MSKTPKAPKTPNALETLSVVSDAGTPTSTHTSRRRSPSAEIVGVARLNRRRPIPNEQHQYPQQHARAGQGQAASSSLREDPLAGPKDPGYALRLGGFYKAKEEGKKICICGASALCERERVHIKSLLQELRAKEKVVAEREAEVDSSEQVLHHRLTDIQRRENELDEREKDAGVKELKAQETLDHLLQREQAIAAKERAAQAEKERGVQLATQAQKEREAAERMAQHTREREEHLNREKERLSQYAKDLEASKARVEEDSQRLKKYFQRVGDRDKALEQKEEANAREAERLQHEQQRIVRERAELDGRARQVQADKNSVSVIHETNQRLEAAIKEERAHVEKHRRDIETREEQVSAELDRVQQEMARLAKEWDSLDARRQQLSERASLLDERDADLEKQQQQLKETQASVRRKLEALEVDRKRVDGEQRVQLEQLKEENTRLDGRESELCAREGAIAAAEGRVARAEEDLNAKKKSIQDEYHKLQAYGSDLKDKEAALLRQSEELDVRQQQLQQASDQLMRDQESLEQYRATVNRCLEIEDILECKQASFEAHEEALKQQRKLQEAEFERERSRLGQKHAKLKQMERELTARAAEVGRLERAFQQRTAGKPLMTAGNLPARPLALRPAKRSSSAPGRRDGQQPSASGVAAGKEALDKKREHMEVMTPRDDTLSEQGSEGGGGSRTAVDSDIDVAIPHPIASIASGGDGGSGAVLVPNDVPPLSMDAIRMDDNSPLPASDPYKTPEGSLAQSARVTEEGQRGSVLIESPTPPRPHKPYAPAMWQQQQEGGKGEEGHGAAVQQPDQFVVGEGVSSPTPPPLFQGRRSHMSAASPGVDSLTYSESPPFVPPGGSRLAIVQHDQEEGEEQRHDEVPEGIEEDGFRSPVANSSPGEWSLSSSPLVSFKTKRGSGGADGEDDAAAAGDDENGLAVEEEADEGAGGQGEEGHEGRVEEGTN</sequence>
<dbReference type="GO" id="GO:0005737">
    <property type="term" value="C:cytoplasm"/>
    <property type="evidence" value="ECO:0007669"/>
    <property type="project" value="TreeGrafter"/>
</dbReference>
<dbReference type="GO" id="GO:0032982">
    <property type="term" value="C:myosin filament"/>
    <property type="evidence" value="ECO:0007669"/>
    <property type="project" value="TreeGrafter"/>
</dbReference>
<name>A0A0G4FFL9_VITBC</name>
<feature type="coiled-coil region" evidence="1">
    <location>
        <begin position="211"/>
        <end position="602"/>
    </location>
</feature>
<feature type="compositionally biased region" description="Basic and acidic residues" evidence="2">
    <location>
        <begin position="942"/>
        <end position="954"/>
    </location>
</feature>